<evidence type="ECO:0000256" key="2">
    <source>
        <dbReference type="ARBA" id="ARBA00007362"/>
    </source>
</evidence>
<keyword evidence="4 6" id="KW-1133">Transmembrane helix</keyword>
<dbReference type="PANTHER" id="PTHR32322">
    <property type="entry name" value="INNER MEMBRANE TRANSPORTER"/>
    <property type="match status" value="1"/>
</dbReference>
<evidence type="ECO:0000256" key="5">
    <source>
        <dbReference type="ARBA" id="ARBA00023136"/>
    </source>
</evidence>
<gene>
    <name evidence="8" type="ORF">EIP75_18110</name>
</gene>
<comment type="similarity">
    <text evidence="2">Belongs to the EamA transporter family.</text>
</comment>
<feature type="transmembrane region" description="Helical" evidence="6">
    <location>
        <begin position="98"/>
        <end position="120"/>
    </location>
</feature>
<feature type="transmembrane region" description="Helical" evidence="6">
    <location>
        <begin position="218"/>
        <end position="239"/>
    </location>
</feature>
<keyword evidence="9" id="KW-1185">Reference proteome</keyword>
<dbReference type="OrthoDB" id="4167046at2"/>
<feature type="domain" description="EamA" evidence="7">
    <location>
        <begin position="12"/>
        <end position="142"/>
    </location>
</feature>
<evidence type="ECO:0000313" key="8">
    <source>
        <dbReference type="EMBL" id="RRS02879.1"/>
    </source>
</evidence>
<feature type="transmembrane region" description="Helical" evidence="6">
    <location>
        <begin position="186"/>
        <end position="206"/>
    </location>
</feature>
<feature type="transmembrane region" description="Helical" evidence="6">
    <location>
        <begin position="251"/>
        <end position="269"/>
    </location>
</feature>
<protein>
    <submittedName>
        <fullName evidence="8">DMT family transporter</fullName>
    </submittedName>
</protein>
<comment type="subcellular location">
    <subcellularLocation>
        <location evidence="1">Membrane</location>
        <topology evidence="1">Multi-pass membrane protein</topology>
    </subcellularLocation>
</comment>
<dbReference type="EMBL" id="RSED01000017">
    <property type="protein sequence ID" value="RRS02879.1"/>
    <property type="molecule type" value="Genomic_DNA"/>
</dbReference>
<sequence>MLSANRPNSLMQGYIAALTTVVIWAGFILISRLGGKTALTGWDIVALRLGTAALFLLPFSLRLPAGTWRNPRLWILAWVGGIIFLGFIYAGFKLAPAAHGGILLPGMQPFLVTALAWVLLGSRPDRQRLWGLLPIALGVACVAVPQITGAHHGQSTLAGDALILCASVAWAAYSVLVKKWAFDPWLLTRFVAIASALVYLPVYWLWLPRHLDQVPMSMLVLQGLYQGLGPTIIAMIMFLRAVEILGAERTGALVALVPVLAGLGAVPLLDEPLTVWLVAGLALVSLGAYLCARPPRQARATP</sequence>
<feature type="transmembrane region" description="Helical" evidence="6">
    <location>
        <begin position="132"/>
        <end position="151"/>
    </location>
</feature>
<evidence type="ECO:0000256" key="3">
    <source>
        <dbReference type="ARBA" id="ARBA00022692"/>
    </source>
</evidence>
<comment type="caution">
    <text evidence="8">The sequence shown here is derived from an EMBL/GenBank/DDBJ whole genome shotgun (WGS) entry which is preliminary data.</text>
</comment>
<reference evidence="8 9" key="1">
    <citation type="submission" date="2018-12" db="EMBL/GenBank/DDBJ databases">
        <title>The whole draft genome of Aquabacterium sp. SJQ9.</title>
        <authorList>
            <person name="Sun L."/>
            <person name="Gao X."/>
            <person name="Chen W."/>
            <person name="Huang K."/>
        </authorList>
    </citation>
    <scope>NUCLEOTIDE SEQUENCE [LARGE SCALE GENOMIC DNA]</scope>
    <source>
        <strain evidence="8 9">SJQ9</strain>
    </source>
</reference>
<keyword evidence="5 6" id="KW-0472">Membrane</keyword>
<name>A0A3R8S102_9BURK</name>
<dbReference type="RefSeq" id="WP_125244696.1">
    <property type="nucleotide sequence ID" value="NZ_RSED01000017.1"/>
</dbReference>
<feature type="transmembrane region" description="Helical" evidence="6">
    <location>
        <begin position="73"/>
        <end position="92"/>
    </location>
</feature>
<dbReference type="SUPFAM" id="SSF103481">
    <property type="entry name" value="Multidrug resistance efflux transporter EmrE"/>
    <property type="match status" value="2"/>
</dbReference>
<evidence type="ECO:0000256" key="4">
    <source>
        <dbReference type="ARBA" id="ARBA00022989"/>
    </source>
</evidence>
<feature type="transmembrane region" description="Helical" evidence="6">
    <location>
        <begin position="42"/>
        <end position="61"/>
    </location>
</feature>
<dbReference type="InterPro" id="IPR037185">
    <property type="entry name" value="EmrE-like"/>
</dbReference>
<keyword evidence="3 6" id="KW-0812">Transmembrane</keyword>
<evidence type="ECO:0000313" key="9">
    <source>
        <dbReference type="Proteomes" id="UP000269265"/>
    </source>
</evidence>
<dbReference type="Pfam" id="PF00892">
    <property type="entry name" value="EamA"/>
    <property type="match status" value="2"/>
</dbReference>
<dbReference type="InterPro" id="IPR050638">
    <property type="entry name" value="AA-Vitamin_Transporters"/>
</dbReference>
<evidence type="ECO:0000256" key="1">
    <source>
        <dbReference type="ARBA" id="ARBA00004141"/>
    </source>
</evidence>
<organism evidence="8 9">
    <name type="scientific">Aquabacterium soli</name>
    <dbReference type="NCBI Taxonomy" id="2493092"/>
    <lineage>
        <taxon>Bacteria</taxon>
        <taxon>Pseudomonadati</taxon>
        <taxon>Pseudomonadota</taxon>
        <taxon>Betaproteobacteria</taxon>
        <taxon>Burkholderiales</taxon>
        <taxon>Aquabacterium</taxon>
    </lineage>
</organism>
<dbReference type="Proteomes" id="UP000269265">
    <property type="component" value="Unassembled WGS sequence"/>
</dbReference>
<proteinExistence type="inferred from homology"/>
<feature type="transmembrane region" description="Helical" evidence="6">
    <location>
        <begin position="12"/>
        <end position="30"/>
    </location>
</feature>
<dbReference type="PANTHER" id="PTHR32322:SF2">
    <property type="entry name" value="EAMA DOMAIN-CONTAINING PROTEIN"/>
    <property type="match status" value="1"/>
</dbReference>
<dbReference type="AlphaFoldDB" id="A0A3R8S102"/>
<dbReference type="GO" id="GO:0016020">
    <property type="term" value="C:membrane"/>
    <property type="evidence" value="ECO:0007669"/>
    <property type="project" value="UniProtKB-SubCell"/>
</dbReference>
<feature type="transmembrane region" description="Helical" evidence="6">
    <location>
        <begin position="157"/>
        <end position="177"/>
    </location>
</feature>
<feature type="domain" description="EamA" evidence="7">
    <location>
        <begin position="158"/>
        <end position="290"/>
    </location>
</feature>
<evidence type="ECO:0000256" key="6">
    <source>
        <dbReference type="SAM" id="Phobius"/>
    </source>
</evidence>
<feature type="transmembrane region" description="Helical" evidence="6">
    <location>
        <begin position="275"/>
        <end position="292"/>
    </location>
</feature>
<dbReference type="InterPro" id="IPR000620">
    <property type="entry name" value="EamA_dom"/>
</dbReference>
<evidence type="ECO:0000259" key="7">
    <source>
        <dbReference type="Pfam" id="PF00892"/>
    </source>
</evidence>
<accession>A0A3R8S102</accession>